<dbReference type="SUPFAM" id="SSF140560">
    <property type="entry name" value="TM0693-like"/>
    <property type="match status" value="1"/>
</dbReference>
<name>A0A0C7P313_DEFTU</name>
<dbReference type="KEGG" id="dtn:DTL3_1421"/>
<dbReference type="OrthoDB" id="47748at2"/>
<organism evidence="1 2">
    <name type="scientific">Defluviitoga tunisiensis</name>
    <dbReference type="NCBI Taxonomy" id="1006576"/>
    <lineage>
        <taxon>Bacteria</taxon>
        <taxon>Thermotogati</taxon>
        <taxon>Thermotogota</taxon>
        <taxon>Thermotogae</taxon>
        <taxon>Petrotogales</taxon>
        <taxon>Petrotogaceae</taxon>
        <taxon>Defluviitoga</taxon>
    </lineage>
</organism>
<dbReference type="Gene3D" id="6.10.250.50">
    <property type="match status" value="1"/>
</dbReference>
<proteinExistence type="predicted"/>
<keyword evidence="2" id="KW-1185">Reference proteome</keyword>
<dbReference type="EMBL" id="LN824141">
    <property type="protein sequence ID" value="CEP78715.1"/>
    <property type="molecule type" value="Genomic_DNA"/>
</dbReference>
<protein>
    <recommendedName>
        <fullName evidence="3">Flagellar protein FliT</fullName>
    </recommendedName>
</protein>
<dbReference type="RefSeq" id="WP_045088108.1">
    <property type="nucleotide sequence ID" value="NZ_LN824141.1"/>
</dbReference>
<dbReference type="AlphaFoldDB" id="A0A0C7P313"/>
<reference evidence="2" key="1">
    <citation type="submission" date="2014-11" db="EMBL/GenBank/DDBJ databases">
        <authorList>
            <person name="Wibberg D."/>
        </authorList>
    </citation>
    <scope>NUCLEOTIDE SEQUENCE [LARGE SCALE GENOMIC DNA]</scope>
    <source>
        <strain evidence="2">L3</strain>
    </source>
</reference>
<sequence length="114" mass="13327">MSEEKIEFLLSEIGNIENNLDNSLKNSDFEGFSKSLEERYLLLKQLEYYKTDPRVLEVVNSILKKDSARHDLIIDQINKLKVNQLQIQKSKKAMKNGYLKVEEGMRRHNINKSG</sequence>
<evidence type="ECO:0000313" key="2">
    <source>
        <dbReference type="Proteomes" id="UP000032809"/>
    </source>
</evidence>
<evidence type="ECO:0008006" key="3">
    <source>
        <dbReference type="Google" id="ProtNLM"/>
    </source>
</evidence>
<dbReference type="HOGENOM" id="CLU_2116977_0_0_0"/>
<gene>
    <name evidence="1" type="ORF">DTL3_1421</name>
</gene>
<accession>A0A0C7P313</accession>
<dbReference type="STRING" id="1006576.DTL3_1421"/>
<dbReference type="InterPro" id="IPR037285">
    <property type="entry name" value="TM0693-like_sf"/>
</dbReference>
<evidence type="ECO:0000313" key="1">
    <source>
        <dbReference type="EMBL" id="CEP78715.1"/>
    </source>
</evidence>
<dbReference type="Proteomes" id="UP000032809">
    <property type="component" value="Chromosome I"/>
</dbReference>